<dbReference type="GeneID" id="43671720"/>
<accession>A0A5N7DF54</accession>
<evidence type="ECO:0000313" key="2">
    <source>
        <dbReference type="EMBL" id="KAE8404825.1"/>
    </source>
</evidence>
<dbReference type="AlphaFoldDB" id="A0A5N7DF54"/>
<evidence type="ECO:0000313" key="3">
    <source>
        <dbReference type="Proteomes" id="UP000325579"/>
    </source>
</evidence>
<keyword evidence="3" id="KW-1185">Reference proteome</keyword>
<protein>
    <recommendedName>
        <fullName evidence="1">DUF7587 domain-containing protein</fullName>
    </recommendedName>
</protein>
<reference evidence="2 3" key="1">
    <citation type="submission" date="2019-04" db="EMBL/GenBank/DDBJ databases">
        <authorList>
            <consortium name="DOE Joint Genome Institute"/>
            <person name="Mondo S."/>
            <person name="Kjaerbolling I."/>
            <person name="Vesth T."/>
            <person name="Frisvad J.C."/>
            <person name="Nybo J.L."/>
            <person name="Theobald S."/>
            <person name="Kildgaard S."/>
            <person name="Isbrandt T."/>
            <person name="Kuo A."/>
            <person name="Sato A."/>
            <person name="Lyhne E.K."/>
            <person name="Kogle M.E."/>
            <person name="Wiebenga A."/>
            <person name="Kun R.S."/>
            <person name="Lubbers R.J."/>
            <person name="Makela M.R."/>
            <person name="Barry K."/>
            <person name="Chovatia M."/>
            <person name="Clum A."/>
            <person name="Daum C."/>
            <person name="Haridas S."/>
            <person name="He G."/>
            <person name="LaButti K."/>
            <person name="Lipzen A."/>
            <person name="Riley R."/>
            <person name="Salamov A."/>
            <person name="Simmons B.A."/>
            <person name="Magnuson J.K."/>
            <person name="Henrissat B."/>
            <person name="Mortensen U.H."/>
            <person name="Larsen T.O."/>
            <person name="Devries R.P."/>
            <person name="Grigoriev I.V."/>
            <person name="Machida M."/>
            <person name="Baker S.E."/>
            <person name="Andersen M.R."/>
            <person name="Cantor M.N."/>
            <person name="Hua S.X."/>
        </authorList>
    </citation>
    <scope>NUCLEOTIDE SEQUENCE [LARGE SCALE GENOMIC DNA]</scope>
    <source>
        <strain evidence="2 3">CBS 119388</strain>
    </source>
</reference>
<dbReference type="Proteomes" id="UP000325579">
    <property type="component" value="Unassembled WGS sequence"/>
</dbReference>
<evidence type="ECO:0000259" key="1">
    <source>
        <dbReference type="Pfam" id="PF24494"/>
    </source>
</evidence>
<name>A0A5N7DF54_9EURO</name>
<gene>
    <name evidence="2" type="ORF">BDV37DRAFT_282361</name>
</gene>
<organism evidence="2 3">
    <name type="scientific">Aspergillus pseudonomiae</name>
    <dbReference type="NCBI Taxonomy" id="1506151"/>
    <lineage>
        <taxon>Eukaryota</taxon>
        <taxon>Fungi</taxon>
        <taxon>Dikarya</taxon>
        <taxon>Ascomycota</taxon>
        <taxon>Pezizomycotina</taxon>
        <taxon>Eurotiomycetes</taxon>
        <taxon>Eurotiomycetidae</taxon>
        <taxon>Eurotiales</taxon>
        <taxon>Aspergillaceae</taxon>
        <taxon>Aspergillus</taxon>
        <taxon>Aspergillus subgen. Circumdati</taxon>
    </lineage>
</organism>
<dbReference type="Pfam" id="PF24494">
    <property type="entry name" value="DUF7587"/>
    <property type="match status" value="1"/>
</dbReference>
<dbReference type="OrthoDB" id="5429427at2759"/>
<sequence length="182" mass="21235">MSQLPYQFFRCQHDGSFTWFSPWEGFESRGHYHLPLSHWLNIEKIEEHLDWRRRPLQPSPFISVFNNEYDANRRAQYHVDHGCSGVFVAEIDTTTLEPVLLPITFAHETVQLPVWTNSDNTTFISTRAARWHLGVSHSVSQLSEWFALDYIPASMIRHTVAFSYSLASTIQSESHDGFLCRY</sequence>
<feature type="domain" description="DUF7587" evidence="1">
    <location>
        <begin position="4"/>
        <end position="162"/>
    </location>
</feature>
<accession>A0A5N6I781</accession>
<dbReference type="InterPro" id="IPR056009">
    <property type="entry name" value="DUF7587"/>
</dbReference>
<proteinExistence type="predicted"/>
<dbReference type="RefSeq" id="XP_031942144.1">
    <property type="nucleotide sequence ID" value="XM_032087029.1"/>
</dbReference>
<dbReference type="EMBL" id="ML736764">
    <property type="protein sequence ID" value="KAE8404825.1"/>
    <property type="molecule type" value="Genomic_DNA"/>
</dbReference>